<dbReference type="InterPro" id="IPR034227">
    <property type="entry name" value="CuRO_UO_II"/>
</dbReference>
<keyword evidence="9" id="KW-0249">Electron transport</keyword>
<dbReference type="GO" id="GO:0005886">
    <property type="term" value="C:plasma membrane"/>
    <property type="evidence" value="ECO:0007669"/>
    <property type="project" value="UniProtKB-SubCell"/>
</dbReference>
<dbReference type="OrthoDB" id="9783445at2"/>
<dbReference type="Pfam" id="PF00116">
    <property type="entry name" value="COX2"/>
    <property type="match status" value="1"/>
</dbReference>
<organism evidence="19 20">
    <name type="scientific">Paraburkholderia acidisoli</name>
    <dbReference type="NCBI Taxonomy" id="2571748"/>
    <lineage>
        <taxon>Bacteria</taxon>
        <taxon>Pseudomonadati</taxon>
        <taxon>Pseudomonadota</taxon>
        <taxon>Betaproteobacteria</taxon>
        <taxon>Burkholderiales</taxon>
        <taxon>Burkholderiaceae</taxon>
        <taxon>Paraburkholderia</taxon>
    </lineage>
</organism>
<feature type="transmembrane region" description="Helical" evidence="16">
    <location>
        <begin position="67"/>
        <end position="92"/>
    </location>
</feature>
<keyword evidence="5" id="KW-1003">Cell membrane</keyword>
<dbReference type="KEGG" id="pacs:FAZ98_15525"/>
<dbReference type="GO" id="GO:0005507">
    <property type="term" value="F:copper ion binding"/>
    <property type="evidence" value="ECO:0007669"/>
    <property type="project" value="InterPro"/>
</dbReference>
<dbReference type="Proteomes" id="UP000433577">
    <property type="component" value="Chromosome 2"/>
</dbReference>
<keyword evidence="20" id="KW-1185">Reference proteome</keyword>
<feature type="transmembrane region" description="Helical" evidence="16">
    <location>
        <begin position="34"/>
        <end position="55"/>
    </location>
</feature>
<evidence type="ECO:0000256" key="11">
    <source>
        <dbReference type="ARBA" id="ARBA00023002"/>
    </source>
</evidence>
<comment type="similarity">
    <text evidence="3">Belongs to the cytochrome c oxidase subunit 2 family.</text>
</comment>
<evidence type="ECO:0000256" key="16">
    <source>
        <dbReference type="SAM" id="Phobius"/>
    </source>
</evidence>
<dbReference type="NCBIfam" id="TIGR01433">
    <property type="entry name" value="CyoA"/>
    <property type="match status" value="1"/>
</dbReference>
<dbReference type="InterPro" id="IPR010514">
    <property type="entry name" value="COX_ARM"/>
</dbReference>
<evidence type="ECO:0000256" key="4">
    <source>
        <dbReference type="ARBA" id="ARBA00022448"/>
    </source>
</evidence>
<keyword evidence="8" id="KW-0732">Signal</keyword>
<evidence type="ECO:0000256" key="12">
    <source>
        <dbReference type="ARBA" id="ARBA00023136"/>
    </source>
</evidence>
<evidence type="ECO:0000256" key="15">
    <source>
        <dbReference type="ARBA" id="ARBA00030198"/>
    </source>
</evidence>
<keyword evidence="10 16" id="KW-1133">Transmembrane helix</keyword>
<dbReference type="CDD" id="cd04212">
    <property type="entry name" value="CuRO_UO_II"/>
    <property type="match status" value="1"/>
</dbReference>
<dbReference type="InterPro" id="IPR045187">
    <property type="entry name" value="CcO_II"/>
</dbReference>
<evidence type="ECO:0000313" key="19">
    <source>
        <dbReference type="EMBL" id="QGZ63213.1"/>
    </source>
</evidence>
<evidence type="ECO:0000256" key="14">
    <source>
        <dbReference type="ARBA" id="ARBA00023288"/>
    </source>
</evidence>
<dbReference type="PROSITE" id="PS50999">
    <property type="entry name" value="COX2_TM"/>
    <property type="match status" value="1"/>
</dbReference>
<evidence type="ECO:0000256" key="2">
    <source>
        <dbReference type="ARBA" id="ARBA00004651"/>
    </source>
</evidence>
<dbReference type="PROSITE" id="PS50857">
    <property type="entry name" value="COX2_CUA"/>
    <property type="match status" value="1"/>
</dbReference>
<dbReference type="PANTHER" id="PTHR22888">
    <property type="entry name" value="CYTOCHROME C OXIDASE, SUBUNIT II"/>
    <property type="match status" value="1"/>
</dbReference>
<accession>A0A7Z2GJY8</accession>
<dbReference type="Gene3D" id="1.10.287.90">
    <property type="match status" value="1"/>
</dbReference>
<evidence type="ECO:0000256" key="1">
    <source>
        <dbReference type="ARBA" id="ARBA00004418"/>
    </source>
</evidence>
<dbReference type="AlphaFoldDB" id="A0A7Z2GJY8"/>
<name>A0A7Z2GJY8_9BURK</name>
<feature type="domain" description="Cytochrome oxidase subunit II transmembrane region profile" evidence="18">
    <location>
        <begin position="46"/>
        <end position="143"/>
    </location>
</feature>
<dbReference type="GO" id="GO:0042773">
    <property type="term" value="P:ATP synthesis coupled electron transport"/>
    <property type="evidence" value="ECO:0007669"/>
    <property type="project" value="TreeGrafter"/>
</dbReference>
<dbReference type="Gene3D" id="2.60.40.420">
    <property type="entry name" value="Cupredoxins - blue copper proteins"/>
    <property type="match status" value="1"/>
</dbReference>
<dbReference type="Pfam" id="PF06481">
    <property type="entry name" value="COX_ARM"/>
    <property type="match status" value="1"/>
</dbReference>
<evidence type="ECO:0000256" key="9">
    <source>
        <dbReference type="ARBA" id="ARBA00022982"/>
    </source>
</evidence>
<dbReference type="SUPFAM" id="SSF81464">
    <property type="entry name" value="Cytochrome c oxidase subunit II-like, transmembrane region"/>
    <property type="match status" value="1"/>
</dbReference>
<gene>
    <name evidence="19" type="primary">cyoA</name>
    <name evidence="19" type="ORF">FAZ98_15525</name>
</gene>
<evidence type="ECO:0000259" key="17">
    <source>
        <dbReference type="PROSITE" id="PS50857"/>
    </source>
</evidence>
<keyword evidence="6" id="KW-0679">Respiratory chain</keyword>
<evidence type="ECO:0000313" key="20">
    <source>
        <dbReference type="Proteomes" id="UP000433577"/>
    </source>
</evidence>
<protein>
    <recommendedName>
        <fullName evidence="15">Ubiquinol oxidase polypeptide II</fullName>
    </recommendedName>
</protein>
<keyword evidence="14" id="KW-0449">Lipoprotein</keyword>
<dbReference type="EMBL" id="CP046914">
    <property type="protein sequence ID" value="QGZ63213.1"/>
    <property type="molecule type" value="Genomic_DNA"/>
</dbReference>
<dbReference type="InterPro" id="IPR011759">
    <property type="entry name" value="Cyt_c_oxidase_su2_TM_dom"/>
</dbReference>
<dbReference type="PANTHER" id="PTHR22888:SF18">
    <property type="entry name" value="CYTOCHROME BO(3) UBIQUINOL OXIDASE SUBUNIT 2"/>
    <property type="match status" value="1"/>
</dbReference>
<dbReference type="GO" id="GO:0016682">
    <property type="term" value="F:oxidoreductase activity, acting on diphenols and related substances as donors, oxygen as acceptor"/>
    <property type="evidence" value="ECO:0007669"/>
    <property type="project" value="InterPro"/>
</dbReference>
<feature type="transmembrane region" description="Helical" evidence="16">
    <location>
        <begin position="112"/>
        <end position="133"/>
    </location>
</feature>
<evidence type="ECO:0000256" key="6">
    <source>
        <dbReference type="ARBA" id="ARBA00022660"/>
    </source>
</evidence>
<evidence type="ECO:0000256" key="5">
    <source>
        <dbReference type="ARBA" id="ARBA00022475"/>
    </source>
</evidence>
<keyword evidence="4" id="KW-0813">Transport</keyword>
<sequence>MRYPDPSTPHVALAAQGGPPESWLRRLAGRTAQGAAAVAAFALLGGCDLTHMALLDPKGDIGSQEKQLILIALGLMLLVVIPVIALTLFFAWRYRASNTSATYAPRWSHSTAIEVVVWSIPCVIVVTLAVLIWNTTHTLDPYRPIESSTKPVRVDVVALNWKWLFIYPDYGVASVNQLAIPVDTPVEFNLTAESLMNSFFIPQLGTQVYAMSGMQTKLHLIANQPGVYAGRSAAFSGPGFSDMHFDTLATNRADFDAWIARAKASPAMLSRGAYEQLAQPGEKAPVALYSNVAPGLFEGVVGKYMRDVHGNPICGTGAPMASMSTSTAKPALTFDRSGTHAPAILAAE</sequence>
<evidence type="ECO:0000256" key="10">
    <source>
        <dbReference type="ARBA" id="ARBA00022989"/>
    </source>
</evidence>
<keyword evidence="11" id="KW-0560">Oxidoreductase</keyword>
<dbReference type="GO" id="GO:0009486">
    <property type="term" value="F:cytochrome bo3 ubiquinol oxidase activity"/>
    <property type="evidence" value="ECO:0007669"/>
    <property type="project" value="InterPro"/>
</dbReference>
<evidence type="ECO:0000256" key="13">
    <source>
        <dbReference type="ARBA" id="ARBA00023139"/>
    </source>
</evidence>
<feature type="domain" description="Cytochrome oxidase subunit II copper A binding" evidence="17">
    <location>
        <begin position="149"/>
        <end position="261"/>
    </location>
</feature>
<evidence type="ECO:0000256" key="7">
    <source>
        <dbReference type="ARBA" id="ARBA00022692"/>
    </source>
</evidence>
<keyword evidence="13" id="KW-0564">Palmitate</keyword>
<evidence type="ECO:0000256" key="8">
    <source>
        <dbReference type="ARBA" id="ARBA00022729"/>
    </source>
</evidence>
<dbReference type="GO" id="GO:0042597">
    <property type="term" value="C:periplasmic space"/>
    <property type="evidence" value="ECO:0007669"/>
    <property type="project" value="UniProtKB-SubCell"/>
</dbReference>
<keyword evidence="7 16" id="KW-0812">Transmembrane</keyword>
<dbReference type="InterPro" id="IPR002429">
    <property type="entry name" value="CcO_II-like_C"/>
</dbReference>
<dbReference type="InterPro" id="IPR008972">
    <property type="entry name" value="Cupredoxin"/>
</dbReference>
<proteinExistence type="inferred from homology"/>
<dbReference type="InterPro" id="IPR006333">
    <property type="entry name" value="Cyt_o_ubiquinol_oxidase_su2"/>
</dbReference>
<evidence type="ECO:0000259" key="18">
    <source>
        <dbReference type="PROSITE" id="PS50999"/>
    </source>
</evidence>
<dbReference type="InterPro" id="IPR036257">
    <property type="entry name" value="Cyt_c_oxidase_su2_TM_sf"/>
</dbReference>
<evidence type="ECO:0000256" key="3">
    <source>
        <dbReference type="ARBA" id="ARBA00007866"/>
    </source>
</evidence>
<keyword evidence="12 16" id="KW-0472">Membrane</keyword>
<dbReference type="GO" id="GO:0004129">
    <property type="term" value="F:cytochrome-c oxidase activity"/>
    <property type="evidence" value="ECO:0007669"/>
    <property type="project" value="InterPro"/>
</dbReference>
<reference evidence="19 20" key="1">
    <citation type="submission" date="2019-12" db="EMBL/GenBank/DDBJ databases">
        <title>Paraburkholderia acidiphila 7Q-K02 sp. nov and Paraburkholderia acidisoli DHF22 sp. nov., two strains isolated from forest soil.</title>
        <authorList>
            <person name="Gao Z."/>
            <person name="Qiu L."/>
        </authorList>
    </citation>
    <scope>NUCLEOTIDE SEQUENCE [LARGE SCALE GENOMIC DNA]</scope>
    <source>
        <strain evidence="19 20">DHF22</strain>
    </source>
</reference>
<comment type="subcellular location">
    <subcellularLocation>
        <location evidence="2">Cell membrane</location>
        <topology evidence="2">Multi-pass membrane protein</topology>
    </subcellularLocation>
    <subcellularLocation>
        <location evidence="1">Periplasm</location>
    </subcellularLocation>
</comment>
<dbReference type="SUPFAM" id="SSF49503">
    <property type="entry name" value="Cupredoxins"/>
    <property type="match status" value="1"/>
</dbReference>